<sequence length="32" mass="3668">MDELSRQVLKQAINISDEDLERLTPGLRKLVS</sequence>
<proteinExistence type="predicted"/>
<name>X0RRR0_9ZZZZ</name>
<evidence type="ECO:0000313" key="1">
    <source>
        <dbReference type="EMBL" id="GAF71443.1"/>
    </source>
</evidence>
<dbReference type="AlphaFoldDB" id="X0RRR0"/>
<accession>X0RRR0</accession>
<dbReference type="EMBL" id="BARS01001408">
    <property type="protein sequence ID" value="GAF71443.1"/>
    <property type="molecule type" value="Genomic_DNA"/>
</dbReference>
<comment type="caution">
    <text evidence="1">The sequence shown here is derived from an EMBL/GenBank/DDBJ whole genome shotgun (WGS) entry which is preliminary data.</text>
</comment>
<organism evidence="1">
    <name type="scientific">marine sediment metagenome</name>
    <dbReference type="NCBI Taxonomy" id="412755"/>
    <lineage>
        <taxon>unclassified sequences</taxon>
        <taxon>metagenomes</taxon>
        <taxon>ecological metagenomes</taxon>
    </lineage>
</organism>
<reference evidence="1" key="1">
    <citation type="journal article" date="2014" name="Front. Microbiol.">
        <title>High frequency of phylogenetically diverse reductive dehalogenase-homologous genes in deep subseafloor sedimentary metagenomes.</title>
        <authorList>
            <person name="Kawai M."/>
            <person name="Futagami T."/>
            <person name="Toyoda A."/>
            <person name="Takaki Y."/>
            <person name="Nishi S."/>
            <person name="Hori S."/>
            <person name="Arai W."/>
            <person name="Tsubouchi T."/>
            <person name="Morono Y."/>
            <person name="Uchiyama I."/>
            <person name="Ito T."/>
            <person name="Fujiyama A."/>
            <person name="Inagaki F."/>
            <person name="Takami H."/>
        </authorList>
    </citation>
    <scope>NUCLEOTIDE SEQUENCE</scope>
    <source>
        <strain evidence="1">Expedition CK06-06</strain>
    </source>
</reference>
<feature type="non-terminal residue" evidence="1">
    <location>
        <position position="32"/>
    </location>
</feature>
<protein>
    <submittedName>
        <fullName evidence="1">Uncharacterized protein</fullName>
    </submittedName>
</protein>
<gene>
    <name evidence="1" type="ORF">S01H1_02790</name>
</gene>